<protein>
    <recommendedName>
        <fullName evidence="1">Ubiquitin-like domain-containing protein</fullName>
    </recommendedName>
</protein>
<dbReference type="InterPro" id="IPR029071">
    <property type="entry name" value="Ubiquitin-like_domsf"/>
</dbReference>
<dbReference type="PROSITE" id="PS50053">
    <property type="entry name" value="UBIQUITIN_2"/>
    <property type="match status" value="1"/>
</dbReference>
<sequence length="406" mass="46541">MVLNITLEESMPRSSVKDIIRISRSQPRETNLSSVDISFRRTVRIPERAYDHYLRTDHGAFPIYTVGEHKTRLPDQMVAKRGAFIPMYEREALWINLESKTPFRIKIHFRGINVVSGKSEGKKFCQELPSTQDYVVSGSQHYVDGVMSDDGSTIMQFIATPAKSTSPEAISTLRFEITLLHQLDPGLVQTSFAKTMQILVKWCGGAAMTFVVLETTTILELKRMISYKILVQRGWDLLSEDMVLKQHLGKYEPLEDGSTMKIEGIQETTTIHIHRCRPRGDIQPTMNPKQQKKQEEMTFAPGGRIQQTIMRDYFEPSSWDHQETIFFNVQLLNATIFERVITAPPPTLITQQLYTTYGYPFLEIHTEKSAETAYLKMLDEEAAFKAEGGKHDDPFALKDIDRRRKA</sequence>
<evidence type="ECO:0000259" key="1">
    <source>
        <dbReference type="PROSITE" id="PS50053"/>
    </source>
</evidence>
<accession>A0A132B754</accession>
<dbReference type="Proteomes" id="UP000070700">
    <property type="component" value="Unassembled WGS sequence"/>
</dbReference>
<reference evidence="2 3" key="1">
    <citation type="submission" date="2015-10" db="EMBL/GenBank/DDBJ databases">
        <title>Full genome of DAOMC 229536 Phialocephala scopiformis, a fungal endophyte of spruce producing the potent anti-insectan compound rugulosin.</title>
        <authorList>
            <consortium name="DOE Joint Genome Institute"/>
            <person name="Walker A.K."/>
            <person name="Frasz S.L."/>
            <person name="Seifert K.A."/>
            <person name="Miller J.D."/>
            <person name="Mondo S.J."/>
            <person name="Labutti K."/>
            <person name="Lipzen A."/>
            <person name="Dockter R."/>
            <person name="Kennedy M."/>
            <person name="Grigoriev I.V."/>
            <person name="Spatafora J.W."/>
        </authorList>
    </citation>
    <scope>NUCLEOTIDE SEQUENCE [LARGE SCALE GENOMIC DNA]</scope>
    <source>
        <strain evidence="2 3">CBS 120377</strain>
    </source>
</reference>
<proteinExistence type="predicted"/>
<dbReference type="KEGG" id="psco:LY89DRAFT_789601"/>
<dbReference type="RefSeq" id="XP_018061862.1">
    <property type="nucleotide sequence ID" value="XM_018223278.1"/>
</dbReference>
<dbReference type="AlphaFoldDB" id="A0A132B754"/>
<dbReference type="STRING" id="149040.A0A132B754"/>
<organism evidence="2 3">
    <name type="scientific">Mollisia scopiformis</name>
    <name type="common">Conifer needle endophyte fungus</name>
    <name type="synonym">Phialocephala scopiformis</name>
    <dbReference type="NCBI Taxonomy" id="149040"/>
    <lineage>
        <taxon>Eukaryota</taxon>
        <taxon>Fungi</taxon>
        <taxon>Dikarya</taxon>
        <taxon>Ascomycota</taxon>
        <taxon>Pezizomycotina</taxon>
        <taxon>Leotiomycetes</taxon>
        <taxon>Helotiales</taxon>
        <taxon>Mollisiaceae</taxon>
        <taxon>Mollisia</taxon>
    </lineage>
</organism>
<dbReference type="InParanoid" id="A0A132B754"/>
<keyword evidence="3" id="KW-1185">Reference proteome</keyword>
<dbReference type="GeneID" id="28833004"/>
<evidence type="ECO:0000313" key="3">
    <source>
        <dbReference type="Proteomes" id="UP000070700"/>
    </source>
</evidence>
<dbReference type="SUPFAM" id="SSF54236">
    <property type="entry name" value="Ubiquitin-like"/>
    <property type="match status" value="1"/>
</dbReference>
<dbReference type="EMBL" id="KQ947439">
    <property type="protein sequence ID" value="KUJ07507.1"/>
    <property type="molecule type" value="Genomic_DNA"/>
</dbReference>
<name>A0A132B754_MOLSC</name>
<gene>
    <name evidence="2" type="ORF">LY89DRAFT_789601</name>
</gene>
<dbReference type="CDD" id="cd17039">
    <property type="entry name" value="Ubl_ubiquitin_like"/>
    <property type="match status" value="1"/>
</dbReference>
<dbReference type="InterPro" id="IPR000626">
    <property type="entry name" value="Ubiquitin-like_dom"/>
</dbReference>
<dbReference type="Gene3D" id="3.10.20.90">
    <property type="entry name" value="Phosphatidylinositol 3-kinase Catalytic Subunit, Chain A, domain 1"/>
    <property type="match status" value="1"/>
</dbReference>
<evidence type="ECO:0000313" key="2">
    <source>
        <dbReference type="EMBL" id="KUJ07507.1"/>
    </source>
</evidence>
<feature type="domain" description="Ubiquitin-like" evidence="1">
    <location>
        <begin position="196"/>
        <end position="280"/>
    </location>
</feature>
<dbReference type="OrthoDB" id="428577at2759"/>